<protein>
    <recommendedName>
        <fullName evidence="2">GIR1-like zinc ribbon domain-containing protein</fullName>
    </recommendedName>
</protein>
<dbReference type="PANTHER" id="PTHR33177:SF24">
    <property type="entry name" value="FILAMENTOUS HEMAGGLUTININ TRANSPORTER"/>
    <property type="match status" value="1"/>
</dbReference>
<sequence length="208" mass="21148">MDVVVGSIAGKTDLITLDLLGAKSAPKDLDPADLKVAPFADIHKLDLNLAPAGALNDAAGLIPGCQSVCTIEKVKWALEQAAERETRGGRESEQRQRRDAASDVDGGSPSSSSSSSVTVASVKRRAECAPEGADDGRADGGDSAGGGGGSLVAVGCTSCLSYVLISKGDPRCPRCDGRIAPNSLPAAVSAALAPPQPKKPRIDLNFSL</sequence>
<feature type="domain" description="GIR1-like zinc ribbon" evidence="2">
    <location>
        <begin position="150"/>
        <end position="176"/>
    </location>
</feature>
<proteinExistence type="predicted"/>
<name>A0A8J5GJP8_ZINOF</name>
<accession>A0A8J5GJP8</accession>
<feature type="region of interest" description="Disordered" evidence="1">
    <location>
        <begin position="83"/>
        <end position="142"/>
    </location>
</feature>
<feature type="compositionally biased region" description="Basic and acidic residues" evidence="1">
    <location>
        <begin position="124"/>
        <end position="140"/>
    </location>
</feature>
<reference evidence="3 4" key="1">
    <citation type="submission" date="2020-08" db="EMBL/GenBank/DDBJ databases">
        <title>Plant Genome Project.</title>
        <authorList>
            <person name="Zhang R.-G."/>
        </authorList>
    </citation>
    <scope>NUCLEOTIDE SEQUENCE [LARGE SCALE GENOMIC DNA]</scope>
    <source>
        <tissue evidence="3">Rhizome</tissue>
    </source>
</reference>
<dbReference type="PANTHER" id="PTHR33177">
    <property type="entry name" value="PUTATIVE-RELATED"/>
    <property type="match status" value="1"/>
</dbReference>
<dbReference type="AlphaFoldDB" id="A0A8J5GJP8"/>
<dbReference type="Proteomes" id="UP000734854">
    <property type="component" value="Unassembled WGS sequence"/>
</dbReference>
<dbReference type="InterPro" id="IPR055281">
    <property type="entry name" value="GIR1-2/SIED1"/>
</dbReference>
<organism evidence="3 4">
    <name type="scientific">Zingiber officinale</name>
    <name type="common">Ginger</name>
    <name type="synonym">Amomum zingiber</name>
    <dbReference type="NCBI Taxonomy" id="94328"/>
    <lineage>
        <taxon>Eukaryota</taxon>
        <taxon>Viridiplantae</taxon>
        <taxon>Streptophyta</taxon>
        <taxon>Embryophyta</taxon>
        <taxon>Tracheophyta</taxon>
        <taxon>Spermatophyta</taxon>
        <taxon>Magnoliopsida</taxon>
        <taxon>Liliopsida</taxon>
        <taxon>Zingiberales</taxon>
        <taxon>Zingiberaceae</taxon>
        <taxon>Zingiber</taxon>
    </lineage>
</organism>
<feature type="compositionally biased region" description="Low complexity" evidence="1">
    <location>
        <begin position="103"/>
        <end position="121"/>
    </location>
</feature>
<evidence type="ECO:0000256" key="1">
    <source>
        <dbReference type="SAM" id="MobiDB-lite"/>
    </source>
</evidence>
<gene>
    <name evidence="3" type="ORF">ZIOFF_042031</name>
</gene>
<keyword evidence="4" id="KW-1185">Reference proteome</keyword>
<feature type="compositionally biased region" description="Basic and acidic residues" evidence="1">
    <location>
        <begin position="83"/>
        <end position="101"/>
    </location>
</feature>
<dbReference type="InterPro" id="IPR056440">
    <property type="entry name" value="Zn-ribbon_GIR1"/>
</dbReference>
<evidence type="ECO:0000259" key="2">
    <source>
        <dbReference type="Pfam" id="PF24747"/>
    </source>
</evidence>
<comment type="caution">
    <text evidence="3">The sequence shown here is derived from an EMBL/GenBank/DDBJ whole genome shotgun (WGS) entry which is preliminary data.</text>
</comment>
<dbReference type="EMBL" id="JACMSC010000011">
    <property type="protein sequence ID" value="KAG6502142.1"/>
    <property type="molecule type" value="Genomic_DNA"/>
</dbReference>
<evidence type="ECO:0000313" key="4">
    <source>
        <dbReference type="Proteomes" id="UP000734854"/>
    </source>
</evidence>
<dbReference type="Pfam" id="PF24747">
    <property type="entry name" value="Zn-ribbon_GIR1"/>
    <property type="match status" value="1"/>
</dbReference>
<evidence type="ECO:0000313" key="3">
    <source>
        <dbReference type="EMBL" id="KAG6502142.1"/>
    </source>
</evidence>